<evidence type="ECO:0000313" key="1">
    <source>
        <dbReference type="EMBL" id="MFD0683056.1"/>
    </source>
</evidence>
<gene>
    <name evidence="1" type="ORF">ACFQZM_00985</name>
</gene>
<protein>
    <recommendedName>
        <fullName evidence="3">DUF3307 domain-containing protein</fullName>
    </recommendedName>
</protein>
<organism evidence="1 2">
    <name type="scientific">Actinomadura fibrosa</name>
    <dbReference type="NCBI Taxonomy" id="111802"/>
    <lineage>
        <taxon>Bacteria</taxon>
        <taxon>Bacillati</taxon>
        <taxon>Actinomycetota</taxon>
        <taxon>Actinomycetes</taxon>
        <taxon>Streptosporangiales</taxon>
        <taxon>Thermomonosporaceae</taxon>
        <taxon>Actinomadura</taxon>
    </lineage>
</organism>
<reference evidence="2" key="1">
    <citation type="journal article" date="2019" name="Int. J. Syst. Evol. Microbiol.">
        <title>The Global Catalogue of Microorganisms (GCM) 10K type strain sequencing project: providing services to taxonomists for standard genome sequencing and annotation.</title>
        <authorList>
            <consortium name="The Broad Institute Genomics Platform"/>
            <consortium name="The Broad Institute Genome Sequencing Center for Infectious Disease"/>
            <person name="Wu L."/>
            <person name="Ma J."/>
        </authorList>
    </citation>
    <scope>NUCLEOTIDE SEQUENCE [LARGE SCALE GENOMIC DNA]</scope>
    <source>
        <strain evidence="2">JCM 9371</strain>
    </source>
</reference>
<dbReference type="RefSeq" id="WP_131757751.1">
    <property type="nucleotide sequence ID" value="NZ_CAACUY010000037.1"/>
</dbReference>
<keyword evidence="2" id="KW-1185">Reference proteome</keyword>
<name>A0ABW2X9S5_9ACTN</name>
<dbReference type="EMBL" id="JBHTGP010000001">
    <property type="protein sequence ID" value="MFD0683056.1"/>
    <property type="molecule type" value="Genomic_DNA"/>
</dbReference>
<dbReference type="Proteomes" id="UP001597063">
    <property type="component" value="Unassembled WGS sequence"/>
</dbReference>
<comment type="caution">
    <text evidence="1">The sequence shown here is derived from an EMBL/GenBank/DDBJ whole genome shotgun (WGS) entry which is preliminary data.</text>
</comment>
<proteinExistence type="predicted"/>
<evidence type="ECO:0000313" key="2">
    <source>
        <dbReference type="Proteomes" id="UP001597063"/>
    </source>
</evidence>
<accession>A0ABW2X9S5</accession>
<evidence type="ECO:0008006" key="3">
    <source>
        <dbReference type="Google" id="ProtNLM"/>
    </source>
</evidence>
<sequence length="72" mass="7651">MRDRVRPREQRHPAATTAVVIALSALAAALAAFQPLLAQIAAFALSVGASAHTAADLALRLTDRRPPNEEDH</sequence>